<dbReference type="AlphaFoldDB" id="A0AA88AFG6"/>
<gene>
    <name evidence="1" type="ORF">TIFTF001_023802</name>
</gene>
<evidence type="ECO:0000313" key="1">
    <source>
        <dbReference type="EMBL" id="GMN54674.1"/>
    </source>
</evidence>
<accession>A0AA88AFG6</accession>
<dbReference type="Proteomes" id="UP001187192">
    <property type="component" value="Unassembled WGS sequence"/>
</dbReference>
<evidence type="ECO:0000313" key="2">
    <source>
        <dbReference type="Proteomes" id="UP001187192"/>
    </source>
</evidence>
<name>A0AA88AFG6_FICCA</name>
<reference evidence="1" key="1">
    <citation type="submission" date="2023-07" db="EMBL/GenBank/DDBJ databases">
        <title>draft genome sequence of fig (Ficus carica).</title>
        <authorList>
            <person name="Takahashi T."/>
            <person name="Nishimura K."/>
        </authorList>
    </citation>
    <scope>NUCLEOTIDE SEQUENCE</scope>
</reference>
<proteinExistence type="predicted"/>
<comment type="caution">
    <text evidence="1">The sequence shown here is derived from an EMBL/GenBank/DDBJ whole genome shotgun (WGS) entry which is preliminary data.</text>
</comment>
<dbReference type="EMBL" id="BTGU01000052">
    <property type="protein sequence ID" value="GMN54674.1"/>
    <property type="molecule type" value="Genomic_DNA"/>
</dbReference>
<keyword evidence="2" id="KW-1185">Reference proteome</keyword>
<protein>
    <submittedName>
        <fullName evidence="1">Uncharacterized protein</fullName>
    </submittedName>
</protein>
<sequence length="75" mass="8410">MDYFVVMVVARPPSPSSSSAAVLACSPDLVGVDRDFPKIANGYAVDPEKQQLRDGENVREINMEKPTTTSRRWRR</sequence>
<organism evidence="1 2">
    <name type="scientific">Ficus carica</name>
    <name type="common">Common fig</name>
    <dbReference type="NCBI Taxonomy" id="3494"/>
    <lineage>
        <taxon>Eukaryota</taxon>
        <taxon>Viridiplantae</taxon>
        <taxon>Streptophyta</taxon>
        <taxon>Embryophyta</taxon>
        <taxon>Tracheophyta</taxon>
        <taxon>Spermatophyta</taxon>
        <taxon>Magnoliopsida</taxon>
        <taxon>eudicotyledons</taxon>
        <taxon>Gunneridae</taxon>
        <taxon>Pentapetalae</taxon>
        <taxon>rosids</taxon>
        <taxon>fabids</taxon>
        <taxon>Rosales</taxon>
        <taxon>Moraceae</taxon>
        <taxon>Ficeae</taxon>
        <taxon>Ficus</taxon>
    </lineage>
</organism>